<evidence type="ECO:0008006" key="6">
    <source>
        <dbReference type="Google" id="ProtNLM"/>
    </source>
</evidence>
<dbReference type="EMBL" id="KV907496">
    <property type="protein sequence ID" value="OOF98232.1"/>
    <property type="molecule type" value="Genomic_DNA"/>
</dbReference>
<dbReference type="InterPro" id="IPR010730">
    <property type="entry name" value="HET"/>
</dbReference>
<reference evidence="5" key="1">
    <citation type="journal article" date="2017" name="Genome Biol.">
        <title>Comparative genomics reveals high biological diversity and specific adaptations in the industrially and medically important fungal genus Aspergillus.</title>
        <authorList>
            <person name="de Vries R.P."/>
            <person name="Riley R."/>
            <person name="Wiebenga A."/>
            <person name="Aguilar-Osorio G."/>
            <person name="Amillis S."/>
            <person name="Uchima C.A."/>
            <person name="Anderluh G."/>
            <person name="Asadollahi M."/>
            <person name="Askin M."/>
            <person name="Barry K."/>
            <person name="Battaglia E."/>
            <person name="Bayram O."/>
            <person name="Benocci T."/>
            <person name="Braus-Stromeyer S.A."/>
            <person name="Caldana C."/>
            <person name="Canovas D."/>
            <person name="Cerqueira G.C."/>
            <person name="Chen F."/>
            <person name="Chen W."/>
            <person name="Choi C."/>
            <person name="Clum A."/>
            <person name="Dos Santos R.A."/>
            <person name="Damasio A.R."/>
            <person name="Diallinas G."/>
            <person name="Emri T."/>
            <person name="Fekete E."/>
            <person name="Flipphi M."/>
            <person name="Freyberg S."/>
            <person name="Gallo A."/>
            <person name="Gournas C."/>
            <person name="Habgood R."/>
            <person name="Hainaut M."/>
            <person name="Harispe M.L."/>
            <person name="Henrissat B."/>
            <person name="Hilden K.S."/>
            <person name="Hope R."/>
            <person name="Hossain A."/>
            <person name="Karabika E."/>
            <person name="Karaffa L."/>
            <person name="Karanyi Z."/>
            <person name="Krasevec N."/>
            <person name="Kuo A."/>
            <person name="Kusch H."/>
            <person name="LaButti K."/>
            <person name="Lagendijk E.L."/>
            <person name="Lapidus A."/>
            <person name="Levasseur A."/>
            <person name="Lindquist E."/>
            <person name="Lipzen A."/>
            <person name="Logrieco A.F."/>
            <person name="MacCabe A."/>
            <person name="Maekelae M.R."/>
            <person name="Malavazi I."/>
            <person name="Melin P."/>
            <person name="Meyer V."/>
            <person name="Mielnichuk N."/>
            <person name="Miskei M."/>
            <person name="Molnar A.P."/>
            <person name="Mule G."/>
            <person name="Ngan C.Y."/>
            <person name="Orejas M."/>
            <person name="Orosz E."/>
            <person name="Ouedraogo J.P."/>
            <person name="Overkamp K.M."/>
            <person name="Park H.-S."/>
            <person name="Perrone G."/>
            <person name="Piumi F."/>
            <person name="Punt P.J."/>
            <person name="Ram A.F."/>
            <person name="Ramon A."/>
            <person name="Rauscher S."/>
            <person name="Record E."/>
            <person name="Riano-Pachon D.M."/>
            <person name="Robert V."/>
            <person name="Roehrig J."/>
            <person name="Ruller R."/>
            <person name="Salamov A."/>
            <person name="Salih N.S."/>
            <person name="Samson R.A."/>
            <person name="Sandor E."/>
            <person name="Sanguinetti M."/>
            <person name="Schuetze T."/>
            <person name="Sepcic K."/>
            <person name="Shelest E."/>
            <person name="Sherlock G."/>
            <person name="Sophianopoulou V."/>
            <person name="Squina F.M."/>
            <person name="Sun H."/>
            <person name="Susca A."/>
            <person name="Todd R.B."/>
            <person name="Tsang A."/>
            <person name="Unkles S.E."/>
            <person name="van de Wiele N."/>
            <person name="van Rossen-Uffink D."/>
            <person name="Oliveira J.V."/>
            <person name="Vesth T.C."/>
            <person name="Visser J."/>
            <person name="Yu J.-H."/>
            <person name="Zhou M."/>
            <person name="Andersen M.R."/>
            <person name="Archer D.B."/>
            <person name="Baker S.E."/>
            <person name="Benoit I."/>
            <person name="Brakhage A.A."/>
            <person name="Braus G.H."/>
            <person name="Fischer R."/>
            <person name="Frisvad J.C."/>
            <person name="Goldman G.H."/>
            <person name="Houbraken J."/>
            <person name="Oakley B."/>
            <person name="Pocsi I."/>
            <person name="Scazzocchio C."/>
            <person name="Seiboth B."/>
            <person name="vanKuyk P.A."/>
            <person name="Wortman J."/>
            <person name="Dyer P.S."/>
            <person name="Grigoriev I.V."/>
        </authorList>
    </citation>
    <scope>NUCLEOTIDE SEQUENCE [LARGE SCALE GENOMIC DNA]</scope>
    <source>
        <strain evidence="5">ITEM 5010</strain>
    </source>
</reference>
<feature type="domain" description="T6SS Phospholipase effector Tle1-like catalytic" evidence="2">
    <location>
        <begin position="445"/>
        <end position="688"/>
    </location>
</feature>
<dbReference type="STRING" id="602072.A0A1R3RUV8"/>
<dbReference type="InterPro" id="IPR058525">
    <property type="entry name" value="DUF8212"/>
</dbReference>
<dbReference type="Proteomes" id="UP000188318">
    <property type="component" value="Unassembled WGS sequence"/>
</dbReference>
<dbReference type="OrthoDB" id="674604at2759"/>
<dbReference type="PANTHER" id="PTHR10622">
    <property type="entry name" value="HET DOMAIN-CONTAINING PROTEIN"/>
    <property type="match status" value="1"/>
</dbReference>
<evidence type="ECO:0000313" key="4">
    <source>
        <dbReference type="EMBL" id="OOF98232.1"/>
    </source>
</evidence>
<feature type="domain" description="Heterokaryon incompatibility" evidence="1">
    <location>
        <begin position="26"/>
        <end position="112"/>
    </location>
</feature>
<sequence length="855" mass="98714">MRLICTTRTSHPFQLREILERDPPPYAILSHRWGNDEITFQDMCNENSNKTHTTGYKKMRRFVERAAQDGYDYAWIDTCCINKESSAELSEAINSMFRWYQLAKRCYAYLNDVPPNDDPEQLNEDMAKSQWFKRGWTLQELIAPSDLVFLANDWTDIASKDMLAPLIQQWTRIDQRVLRDLSHLHEYSIASRMSWASERESTRIEDVAYCLMGIFNVNMPLLYGEGERAFIRLQEEIIKESDDQTIFAWRRTKRVDNRFFEPVGLLAQSPADFRYSGKMVQFHYLKESAPFSITNRGVRLALPLCLANPGFGDRLPHEVDDPAEAIFFRWDGLSGYVTLVLQVRDLSMHYARIVGVPLVMSSDGSGQYARVGTSLNMTVGLSQVHQSFDDRALKTVYVAKSFVRGASTLRQRVPGRPQIFRHTDALNPHLYPENAPDRPIIDINKSLILCFDGKFTPESSGMRSNVDKIRQMLDNSGGAQLCYYSKADRGPQSRMIRSYKWLSENYSLGDKIFIFGFCTGAEIAHEFARMIEYVGIPFWEYNDINMLLEIAWSVYQTWNTTLNSDEGDDGSNYWYMVDFRERRCRPADRVKFLGLYDTTDTVLWPGQGGRSMAHMIRHAISMDEKQPTLRPIRMKDRRNPMDIDRKDDQDIQDVFFPGGHADIGGITPFQSTGELSLSHIPLAWMVNEAIQSGLRFDDLKLREEFQLTKQPDKGSFETLELCQLLKLASIQSPIHDKWTLGEESLSSNVGYKIGKWSSASSIHSQYAYPRLGKLSLKSDHPRRINSFDLVNLSVVFRMREHQRDYRPQNFQYHEETWRGLDSALGSLVSFQARGWHFQRRNGDSILSEFGKASNH</sequence>
<dbReference type="Pfam" id="PF06985">
    <property type="entry name" value="HET"/>
    <property type="match status" value="1"/>
</dbReference>
<gene>
    <name evidence="4" type="ORF">ASPCADRAFT_3299</name>
</gene>
<evidence type="ECO:0000259" key="2">
    <source>
        <dbReference type="Pfam" id="PF09994"/>
    </source>
</evidence>
<evidence type="ECO:0000259" key="3">
    <source>
        <dbReference type="Pfam" id="PF26640"/>
    </source>
</evidence>
<dbReference type="VEuPathDB" id="FungiDB:ASPCADRAFT_3299"/>
<dbReference type="PANTHER" id="PTHR10622:SF10">
    <property type="entry name" value="HET DOMAIN-CONTAINING PROTEIN"/>
    <property type="match status" value="1"/>
</dbReference>
<dbReference type="Pfam" id="PF09994">
    <property type="entry name" value="T6SS_Tle1-like_cat"/>
    <property type="match status" value="1"/>
</dbReference>
<dbReference type="Pfam" id="PF26640">
    <property type="entry name" value="DUF8212"/>
    <property type="match status" value="1"/>
</dbReference>
<keyword evidence="5" id="KW-1185">Reference proteome</keyword>
<organism evidence="4 5">
    <name type="scientific">Aspergillus carbonarius (strain ITEM 5010)</name>
    <dbReference type="NCBI Taxonomy" id="602072"/>
    <lineage>
        <taxon>Eukaryota</taxon>
        <taxon>Fungi</taxon>
        <taxon>Dikarya</taxon>
        <taxon>Ascomycota</taxon>
        <taxon>Pezizomycotina</taxon>
        <taxon>Eurotiomycetes</taxon>
        <taxon>Eurotiomycetidae</taxon>
        <taxon>Eurotiales</taxon>
        <taxon>Aspergillaceae</taxon>
        <taxon>Aspergillus</taxon>
        <taxon>Aspergillus subgen. Circumdati</taxon>
    </lineage>
</organism>
<evidence type="ECO:0000313" key="5">
    <source>
        <dbReference type="Proteomes" id="UP000188318"/>
    </source>
</evidence>
<name>A0A1R3RUV8_ASPC5</name>
<feature type="domain" description="DUF8212" evidence="3">
    <location>
        <begin position="228"/>
        <end position="253"/>
    </location>
</feature>
<dbReference type="AlphaFoldDB" id="A0A1R3RUV8"/>
<proteinExistence type="predicted"/>
<accession>A0A1R3RUV8</accession>
<evidence type="ECO:0000259" key="1">
    <source>
        <dbReference type="Pfam" id="PF06985"/>
    </source>
</evidence>
<dbReference type="InterPro" id="IPR018712">
    <property type="entry name" value="Tle1-like_cat"/>
</dbReference>
<protein>
    <recommendedName>
        <fullName evidence="6">Heterokaryon incompatibility domain-containing protein</fullName>
    </recommendedName>
</protein>